<dbReference type="SUPFAM" id="SSF54631">
    <property type="entry name" value="CBS-domain pair"/>
    <property type="match status" value="1"/>
</dbReference>
<accession>M0N9A6</accession>
<keyword evidence="6 9" id="KW-0472">Membrane</keyword>
<evidence type="ECO:0000313" key="12">
    <source>
        <dbReference type="EMBL" id="EMA53689.1"/>
    </source>
</evidence>
<evidence type="ECO:0000256" key="4">
    <source>
        <dbReference type="ARBA" id="ARBA00022737"/>
    </source>
</evidence>
<comment type="subcellular location">
    <subcellularLocation>
        <location evidence="1">Cell membrane</location>
        <topology evidence="1">Multi-pass membrane protein</topology>
    </subcellularLocation>
</comment>
<dbReference type="Gene3D" id="3.10.580.10">
    <property type="entry name" value="CBS-domain"/>
    <property type="match status" value="1"/>
</dbReference>
<feature type="domain" description="CNNM transmembrane" evidence="11">
    <location>
        <begin position="2"/>
        <end position="211"/>
    </location>
</feature>
<dbReference type="InterPro" id="IPR046342">
    <property type="entry name" value="CBS_dom_sf"/>
</dbReference>
<dbReference type="AlphaFoldDB" id="M0N9A6"/>
<evidence type="ECO:0000256" key="2">
    <source>
        <dbReference type="ARBA" id="ARBA00022475"/>
    </source>
</evidence>
<dbReference type="PANTHER" id="PTHR43099:SF5">
    <property type="entry name" value="HLYC_CORC FAMILY TRANSPORTER"/>
    <property type="match status" value="1"/>
</dbReference>
<gene>
    <name evidence="12" type="ORF">C450_07267</name>
</gene>
<dbReference type="PANTHER" id="PTHR43099">
    <property type="entry name" value="UPF0053 PROTEIN YRKA"/>
    <property type="match status" value="1"/>
</dbReference>
<feature type="compositionally biased region" description="Acidic residues" evidence="8">
    <location>
        <begin position="342"/>
        <end position="351"/>
    </location>
</feature>
<keyword evidence="7" id="KW-0129">CBS domain</keyword>
<proteinExistence type="predicted"/>
<evidence type="ECO:0000313" key="13">
    <source>
        <dbReference type="Proteomes" id="UP000011625"/>
    </source>
</evidence>
<dbReference type="GO" id="GO:0005886">
    <property type="term" value="C:plasma membrane"/>
    <property type="evidence" value="ECO:0007669"/>
    <property type="project" value="UniProtKB-SubCell"/>
</dbReference>
<dbReference type="RefSeq" id="WP_005041955.1">
    <property type="nucleotide sequence ID" value="NZ_AOME01000050.1"/>
</dbReference>
<feature type="region of interest" description="Disordered" evidence="8">
    <location>
        <begin position="342"/>
        <end position="367"/>
    </location>
</feature>
<dbReference type="CDD" id="cd04590">
    <property type="entry name" value="CBS_pair_CorC_HlyC_assoc"/>
    <property type="match status" value="1"/>
</dbReference>
<evidence type="ECO:0008006" key="14">
    <source>
        <dbReference type="Google" id="ProtNLM"/>
    </source>
</evidence>
<sequence>MNGLEITVRLLAGLALILANGFFVAIEFGLTRAQQYTESEFVEPGVAGLERAWEMTQDLEIYLTSCQVGITSSSIAVGIVAEPALAAIFEPLFGGTILASVGAGAILAFLLINLLHLTHGEQAPTYLGVERSKQVCRYGATPLYWFTRITWPVITFGDGAAKWTLSLFGVEMTGAWLESGAEDVESRADLHKRFESVLDESDISGERREEVMNALVAGDVPIRNVMVAREEIAALSTENSPAENLAVMNDHSHSRYPLLGGDFDEFRGIVYLPAITSRYDDLTNGEIGIEELATPPMTIPADEEVSDAVDRFQTERQELALVEDDGEIVGLLTATDAFEEVMGELEDPLDEGAERDHRSGRGSPTGD</sequence>
<feature type="transmembrane region" description="Helical" evidence="9">
    <location>
        <begin position="6"/>
        <end position="26"/>
    </location>
</feature>
<dbReference type="InterPro" id="IPR002550">
    <property type="entry name" value="CNNM"/>
</dbReference>
<feature type="transmembrane region" description="Helical" evidence="9">
    <location>
        <begin position="93"/>
        <end position="115"/>
    </location>
</feature>
<evidence type="ECO:0000259" key="11">
    <source>
        <dbReference type="PROSITE" id="PS51846"/>
    </source>
</evidence>
<comment type="caution">
    <text evidence="12">The sequence shown here is derived from an EMBL/GenBank/DDBJ whole genome shotgun (WGS) entry which is preliminary data.</text>
</comment>
<evidence type="ECO:0000256" key="3">
    <source>
        <dbReference type="ARBA" id="ARBA00022692"/>
    </source>
</evidence>
<dbReference type="InterPro" id="IPR051676">
    <property type="entry name" value="UPF0053_domain"/>
</dbReference>
<feature type="domain" description="CBS" evidence="10">
    <location>
        <begin position="292"/>
        <end position="351"/>
    </location>
</feature>
<evidence type="ECO:0000256" key="9">
    <source>
        <dbReference type="SAM" id="Phobius"/>
    </source>
</evidence>
<reference evidence="12 13" key="1">
    <citation type="journal article" date="2014" name="PLoS Genet.">
        <title>Phylogenetically driven sequencing of extremely halophilic archaea reveals strategies for static and dynamic osmo-response.</title>
        <authorList>
            <person name="Becker E.A."/>
            <person name="Seitzer P.M."/>
            <person name="Tritt A."/>
            <person name="Larsen D."/>
            <person name="Krusor M."/>
            <person name="Yao A.I."/>
            <person name="Wu D."/>
            <person name="Madern D."/>
            <person name="Eisen J.A."/>
            <person name="Darling A.E."/>
            <person name="Facciotti M.T."/>
        </authorList>
    </citation>
    <scope>NUCLEOTIDE SEQUENCE [LARGE SCALE GENOMIC DNA]</scope>
    <source>
        <strain evidence="12 13">DSM 8989</strain>
    </source>
</reference>
<evidence type="ECO:0000259" key="10">
    <source>
        <dbReference type="PROSITE" id="PS51371"/>
    </source>
</evidence>
<dbReference type="Pfam" id="PF01595">
    <property type="entry name" value="CNNM"/>
    <property type="match status" value="1"/>
</dbReference>
<dbReference type="Pfam" id="PF00571">
    <property type="entry name" value="CBS"/>
    <property type="match status" value="1"/>
</dbReference>
<dbReference type="PROSITE" id="PS51846">
    <property type="entry name" value="CNNM"/>
    <property type="match status" value="1"/>
</dbReference>
<dbReference type="STRING" id="1227456.C450_07267"/>
<dbReference type="InterPro" id="IPR000644">
    <property type="entry name" value="CBS_dom"/>
</dbReference>
<evidence type="ECO:0000256" key="5">
    <source>
        <dbReference type="ARBA" id="ARBA00022989"/>
    </source>
</evidence>
<dbReference type="EMBL" id="AOME01000050">
    <property type="protein sequence ID" value="EMA53689.1"/>
    <property type="molecule type" value="Genomic_DNA"/>
</dbReference>
<keyword evidence="2" id="KW-1003">Cell membrane</keyword>
<evidence type="ECO:0000256" key="7">
    <source>
        <dbReference type="PROSITE-ProRule" id="PRU00703"/>
    </source>
</evidence>
<dbReference type="PROSITE" id="PS51371">
    <property type="entry name" value="CBS"/>
    <property type="match status" value="1"/>
</dbReference>
<name>M0N9A6_9EURY</name>
<organism evidence="12 13">
    <name type="scientific">Halococcus salifodinae DSM 8989</name>
    <dbReference type="NCBI Taxonomy" id="1227456"/>
    <lineage>
        <taxon>Archaea</taxon>
        <taxon>Methanobacteriati</taxon>
        <taxon>Methanobacteriota</taxon>
        <taxon>Stenosarchaea group</taxon>
        <taxon>Halobacteria</taxon>
        <taxon>Halobacteriales</taxon>
        <taxon>Halococcaceae</taxon>
        <taxon>Halococcus</taxon>
    </lineage>
</organism>
<evidence type="ECO:0000256" key="6">
    <source>
        <dbReference type="ARBA" id="ARBA00023136"/>
    </source>
</evidence>
<dbReference type="Proteomes" id="UP000011625">
    <property type="component" value="Unassembled WGS sequence"/>
</dbReference>
<keyword evidence="13" id="KW-1185">Reference proteome</keyword>
<evidence type="ECO:0000256" key="8">
    <source>
        <dbReference type="SAM" id="MobiDB-lite"/>
    </source>
</evidence>
<keyword evidence="3 9" id="KW-0812">Transmembrane</keyword>
<dbReference type="PATRIC" id="fig|1227456.3.peg.1450"/>
<keyword evidence="5 9" id="KW-1133">Transmembrane helix</keyword>
<dbReference type="InterPro" id="IPR044751">
    <property type="entry name" value="Ion_transp-like_CBS"/>
</dbReference>
<protein>
    <recommendedName>
        <fullName evidence="14">Inosine monophosphate dehydrogenase</fullName>
    </recommendedName>
</protein>
<evidence type="ECO:0000256" key="1">
    <source>
        <dbReference type="ARBA" id="ARBA00004651"/>
    </source>
</evidence>
<keyword evidence="4" id="KW-0677">Repeat</keyword>
<dbReference type="OrthoDB" id="213548at2157"/>